<keyword evidence="3" id="KW-1185">Reference proteome</keyword>
<dbReference type="Pfam" id="PF20415">
    <property type="entry name" value="DUF6699"/>
    <property type="match status" value="1"/>
</dbReference>
<evidence type="ECO:0000313" key="3">
    <source>
        <dbReference type="Proteomes" id="UP000053989"/>
    </source>
</evidence>
<dbReference type="EMBL" id="KN822067">
    <property type="protein sequence ID" value="KIM59988.1"/>
    <property type="molecule type" value="Genomic_DNA"/>
</dbReference>
<proteinExistence type="predicted"/>
<reference evidence="2 3" key="1">
    <citation type="submission" date="2014-04" db="EMBL/GenBank/DDBJ databases">
        <authorList>
            <consortium name="DOE Joint Genome Institute"/>
            <person name="Kuo A."/>
            <person name="Kohler A."/>
            <person name="Nagy L.G."/>
            <person name="Floudas D."/>
            <person name="Copeland A."/>
            <person name="Barry K.W."/>
            <person name="Cichocki N."/>
            <person name="Veneault-Fourrey C."/>
            <person name="LaButti K."/>
            <person name="Lindquist E.A."/>
            <person name="Lipzen A."/>
            <person name="Lundell T."/>
            <person name="Morin E."/>
            <person name="Murat C."/>
            <person name="Sun H."/>
            <person name="Tunlid A."/>
            <person name="Henrissat B."/>
            <person name="Grigoriev I.V."/>
            <person name="Hibbett D.S."/>
            <person name="Martin F."/>
            <person name="Nordberg H.P."/>
            <person name="Cantor M.N."/>
            <person name="Hua S.X."/>
        </authorList>
    </citation>
    <scope>NUCLEOTIDE SEQUENCE [LARGE SCALE GENOMIC DNA]</scope>
    <source>
        <strain evidence="2 3">Foug A</strain>
    </source>
</reference>
<dbReference type="Proteomes" id="UP000053989">
    <property type="component" value="Unassembled WGS sequence"/>
</dbReference>
<dbReference type="HOGENOM" id="CLU_066470_0_0_1"/>
<dbReference type="AlphaFoldDB" id="A0A0C2ZDZ8"/>
<dbReference type="InParanoid" id="A0A0C2ZDZ8"/>
<gene>
    <name evidence="2" type="ORF">SCLCIDRAFT_1217247</name>
</gene>
<dbReference type="OrthoDB" id="3251728at2759"/>
<dbReference type="STRING" id="1036808.A0A0C2ZDZ8"/>
<dbReference type="InterPro" id="IPR046522">
    <property type="entry name" value="DUF6699"/>
</dbReference>
<feature type="domain" description="DUF6699" evidence="1">
    <location>
        <begin position="138"/>
        <end position="279"/>
    </location>
</feature>
<evidence type="ECO:0000259" key="1">
    <source>
        <dbReference type="Pfam" id="PF20415"/>
    </source>
</evidence>
<sequence length="293" mass="33720">MSGPYVYEPPAFQPTPYLSYSPYAPRSPFIPTGSLPTSHPPSPYLGPIPFPSSYRGSYDDGYWPPRPRRPSWHAEMQPSPFLHTPEIPYRTRTRSFGSMWPGSTAQFSPWTYPFQGSTATFEIHPLLNGEIPATHFFFDLSSPTFTPMRSIGPGQTIMISPEELNQPATHPPITKMRITHDAIPQWPIDIKLQYDELQVTVMPPPITLGDVLYMIHSSMRRQISHQDWAKLSDSRHDAVARAYTRRYRRVPSFAEVEASQGVKRVDYLEERFLFKGLIRMNDEDGFFHWKMIT</sequence>
<protein>
    <recommendedName>
        <fullName evidence="1">DUF6699 domain-containing protein</fullName>
    </recommendedName>
</protein>
<name>A0A0C2ZDZ8_9AGAM</name>
<reference evidence="3" key="2">
    <citation type="submission" date="2015-01" db="EMBL/GenBank/DDBJ databases">
        <title>Evolutionary Origins and Diversification of the Mycorrhizal Mutualists.</title>
        <authorList>
            <consortium name="DOE Joint Genome Institute"/>
            <consortium name="Mycorrhizal Genomics Consortium"/>
            <person name="Kohler A."/>
            <person name="Kuo A."/>
            <person name="Nagy L.G."/>
            <person name="Floudas D."/>
            <person name="Copeland A."/>
            <person name="Barry K.W."/>
            <person name="Cichocki N."/>
            <person name="Veneault-Fourrey C."/>
            <person name="LaButti K."/>
            <person name="Lindquist E.A."/>
            <person name="Lipzen A."/>
            <person name="Lundell T."/>
            <person name="Morin E."/>
            <person name="Murat C."/>
            <person name="Riley R."/>
            <person name="Ohm R."/>
            <person name="Sun H."/>
            <person name="Tunlid A."/>
            <person name="Henrissat B."/>
            <person name="Grigoriev I.V."/>
            <person name="Hibbett D.S."/>
            <person name="Martin F."/>
        </authorList>
    </citation>
    <scope>NUCLEOTIDE SEQUENCE [LARGE SCALE GENOMIC DNA]</scope>
    <source>
        <strain evidence="3">Foug A</strain>
    </source>
</reference>
<accession>A0A0C2ZDZ8</accession>
<organism evidence="2 3">
    <name type="scientific">Scleroderma citrinum Foug A</name>
    <dbReference type="NCBI Taxonomy" id="1036808"/>
    <lineage>
        <taxon>Eukaryota</taxon>
        <taxon>Fungi</taxon>
        <taxon>Dikarya</taxon>
        <taxon>Basidiomycota</taxon>
        <taxon>Agaricomycotina</taxon>
        <taxon>Agaricomycetes</taxon>
        <taxon>Agaricomycetidae</taxon>
        <taxon>Boletales</taxon>
        <taxon>Sclerodermatineae</taxon>
        <taxon>Sclerodermataceae</taxon>
        <taxon>Scleroderma</taxon>
    </lineage>
</organism>
<evidence type="ECO:0000313" key="2">
    <source>
        <dbReference type="EMBL" id="KIM59988.1"/>
    </source>
</evidence>